<dbReference type="Proteomes" id="UP001530400">
    <property type="component" value="Unassembled WGS sequence"/>
</dbReference>
<keyword evidence="8" id="KW-1185">Reference proteome</keyword>
<dbReference type="SUPFAM" id="SSF50324">
    <property type="entry name" value="Inorganic pyrophosphatase"/>
    <property type="match status" value="1"/>
</dbReference>
<dbReference type="PANTHER" id="PTHR10286">
    <property type="entry name" value="INORGANIC PYROPHOSPHATASE"/>
    <property type="match status" value="1"/>
</dbReference>
<evidence type="ECO:0000256" key="5">
    <source>
        <dbReference type="ARBA" id="ARBA00022801"/>
    </source>
</evidence>
<dbReference type="InterPro" id="IPR008162">
    <property type="entry name" value="Pyrophosphatase"/>
</dbReference>
<dbReference type="InterPro" id="IPR036649">
    <property type="entry name" value="Pyrophosphatase_sf"/>
</dbReference>
<evidence type="ECO:0000256" key="3">
    <source>
        <dbReference type="ARBA" id="ARBA00012146"/>
    </source>
</evidence>
<dbReference type="GO" id="GO:0004427">
    <property type="term" value="F:inorganic diphosphate phosphatase activity"/>
    <property type="evidence" value="ECO:0007669"/>
    <property type="project" value="UniProtKB-EC"/>
</dbReference>
<dbReference type="EC" id="3.6.1.1" evidence="3"/>
<comment type="caution">
    <text evidence="7">The sequence shown here is derived from an EMBL/GenBank/DDBJ whole genome shotgun (WGS) entry which is preliminary data.</text>
</comment>
<proteinExistence type="inferred from homology"/>
<sequence>MFGQEHQVPLGESITRSLNRASSHGSQSNLAIDSHGDENTLEYRVKAVDKSGSSKPISLWHDVTLVHVDPATDRPTPYLNFVCEIPKFSRKKFEIATDEVGNFIKQDEKKGVLRERTWEDPTFIHPDAEGCRGDNDPVDVCEIGARIVKTGEIRPVKVLGILCMIDEGEADWKVVAIDAEDKWAPFLNDIDDVEKNLPGTLSAVREWFRTYKIPDGKPPVSLLMLSAEC</sequence>
<evidence type="ECO:0000313" key="8">
    <source>
        <dbReference type="Proteomes" id="UP001530400"/>
    </source>
</evidence>
<gene>
    <name evidence="7" type="ORF">ACHAWO_003656</name>
</gene>
<name>A0ABD3NC73_9STRA</name>
<dbReference type="EMBL" id="JALLPJ020001264">
    <property type="protein sequence ID" value="KAL3772601.1"/>
    <property type="molecule type" value="Genomic_DNA"/>
</dbReference>
<comment type="similarity">
    <text evidence="2">Belongs to the PPase family.</text>
</comment>
<evidence type="ECO:0000256" key="1">
    <source>
        <dbReference type="ARBA" id="ARBA00001946"/>
    </source>
</evidence>
<evidence type="ECO:0000313" key="7">
    <source>
        <dbReference type="EMBL" id="KAL3772601.1"/>
    </source>
</evidence>
<dbReference type="Pfam" id="PF00719">
    <property type="entry name" value="Pyrophosphatase"/>
    <property type="match status" value="1"/>
</dbReference>
<keyword evidence="5" id="KW-0378">Hydrolase</keyword>
<dbReference type="GO" id="GO:0046872">
    <property type="term" value="F:metal ion binding"/>
    <property type="evidence" value="ECO:0007669"/>
    <property type="project" value="UniProtKB-KW"/>
</dbReference>
<dbReference type="AlphaFoldDB" id="A0ABD3NC73"/>
<evidence type="ECO:0000256" key="6">
    <source>
        <dbReference type="ARBA" id="ARBA00022842"/>
    </source>
</evidence>
<accession>A0ABD3NC73</accession>
<keyword evidence="6" id="KW-0460">Magnesium</keyword>
<dbReference type="Gene3D" id="3.90.80.10">
    <property type="entry name" value="Inorganic pyrophosphatase"/>
    <property type="match status" value="1"/>
</dbReference>
<comment type="cofactor">
    <cofactor evidence="1">
        <name>Mg(2+)</name>
        <dbReference type="ChEBI" id="CHEBI:18420"/>
    </cofactor>
</comment>
<evidence type="ECO:0000256" key="4">
    <source>
        <dbReference type="ARBA" id="ARBA00022723"/>
    </source>
</evidence>
<protein>
    <recommendedName>
        <fullName evidence="3">inorganic diphosphatase</fullName>
        <ecNumber evidence="3">3.6.1.1</ecNumber>
    </recommendedName>
</protein>
<dbReference type="PROSITE" id="PS00387">
    <property type="entry name" value="PPASE"/>
    <property type="match status" value="1"/>
</dbReference>
<reference evidence="7 8" key="1">
    <citation type="submission" date="2024-10" db="EMBL/GenBank/DDBJ databases">
        <title>Updated reference genomes for cyclostephanoid diatoms.</title>
        <authorList>
            <person name="Roberts W.R."/>
            <person name="Alverson A.J."/>
        </authorList>
    </citation>
    <scope>NUCLEOTIDE SEQUENCE [LARGE SCALE GENOMIC DNA]</scope>
    <source>
        <strain evidence="7 8">AJA010-31</strain>
    </source>
</reference>
<keyword evidence="4" id="KW-0479">Metal-binding</keyword>
<evidence type="ECO:0000256" key="2">
    <source>
        <dbReference type="ARBA" id="ARBA00006220"/>
    </source>
</evidence>
<organism evidence="7 8">
    <name type="scientific">Cyclotella atomus</name>
    <dbReference type="NCBI Taxonomy" id="382360"/>
    <lineage>
        <taxon>Eukaryota</taxon>
        <taxon>Sar</taxon>
        <taxon>Stramenopiles</taxon>
        <taxon>Ochrophyta</taxon>
        <taxon>Bacillariophyta</taxon>
        <taxon>Coscinodiscophyceae</taxon>
        <taxon>Thalassiosirophycidae</taxon>
        <taxon>Stephanodiscales</taxon>
        <taxon>Stephanodiscaceae</taxon>
        <taxon>Cyclotella</taxon>
    </lineage>
</organism>